<keyword evidence="2" id="KW-1185">Reference proteome</keyword>
<evidence type="ECO:0000313" key="2">
    <source>
        <dbReference type="Proteomes" id="UP000019681"/>
    </source>
</evidence>
<accession>A0A017RWK3</accession>
<dbReference type="STRING" id="1403537.Q428_08410"/>
<sequence>MEFNGLTGVDFDYFKNKDKLAKEEYERVRNDLKMHFRALCYQMQKNHHSKTGGVLELQRDFHSFNKKSTDIYSEYKGGFNDSKVIIKLDKDALSIEAIFSSSTKDEAYKIIDILTSKKMKLWEFVLSSKFMHMHVEFSKKNRKSNELKLNSLEINNKNYDNFILFIENNIKEDNFIFNLKIGYSYPKNECIKQGKNLVNLSYNSLINVKEMIEKIS</sequence>
<organism evidence="1 2">
    <name type="scientific">Fervidicella metallireducens AeB</name>
    <dbReference type="NCBI Taxonomy" id="1403537"/>
    <lineage>
        <taxon>Bacteria</taxon>
        <taxon>Bacillati</taxon>
        <taxon>Bacillota</taxon>
        <taxon>Clostridia</taxon>
        <taxon>Eubacteriales</taxon>
        <taxon>Clostridiaceae</taxon>
        <taxon>Fervidicella</taxon>
    </lineage>
</organism>
<protein>
    <submittedName>
        <fullName evidence="1">Uncharacterized protein</fullName>
    </submittedName>
</protein>
<dbReference type="RefSeq" id="WP_035379870.1">
    <property type="nucleotide sequence ID" value="NZ_AZQP01000023.1"/>
</dbReference>
<gene>
    <name evidence="1" type="ORF">Q428_08410</name>
</gene>
<comment type="caution">
    <text evidence="1">The sequence shown here is derived from an EMBL/GenBank/DDBJ whole genome shotgun (WGS) entry which is preliminary data.</text>
</comment>
<dbReference type="EMBL" id="AZQP01000023">
    <property type="protein sequence ID" value="EYE88320.1"/>
    <property type="molecule type" value="Genomic_DNA"/>
</dbReference>
<reference evidence="1 2" key="1">
    <citation type="journal article" date="2014" name="Genome Announc.">
        <title>Draft Genome Sequence of Fervidicella metallireducens Strain AeBT, an Iron-Reducing Thermoanaerobe from the Great Artesian Basin.</title>
        <authorList>
            <person name="Patel B.K."/>
        </authorList>
    </citation>
    <scope>NUCLEOTIDE SEQUENCE [LARGE SCALE GENOMIC DNA]</scope>
    <source>
        <strain evidence="1 2">AeB</strain>
    </source>
</reference>
<evidence type="ECO:0000313" key="1">
    <source>
        <dbReference type="EMBL" id="EYE88320.1"/>
    </source>
</evidence>
<proteinExistence type="predicted"/>
<dbReference type="OrthoDB" id="1954287at2"/>
<dbReference type="Proteomes" id="UP000019681">
    <property type="component" value="Unassembled WGS sequence"/>
</dbReference>
<dbReference type="AlphaFoldDB" id="A0A017RWK3"/>
<name>A0A017RWK3_9CLOT</name>